<dbReference type="GO" id="GO:0032955">
    <property type="term" value="P:regulation of division septum assembly"/>
    <property type="evidence" value="ECO:0007669"/>
    <property type="project" value="InterPro"/>
</dbReference>
<comment type="similarity">
    <text evidence="1">Belongs to the MinE family.</text>
</comment>
<dbReference type="EMBL" id="DQVE01000032">
    <property type="protein sequence ID" value="HIP98341.1"/>
    <property type="molecule type" value="Genomic_DNA"/>
</dbReference>
<dbReference type="GO" id="GO:0051301">
    <property type="term" value="P:cell division"/>
    <property type="evidence" value="ECO:0007669"/>
    <property type="project" value="UniProtKB-KW"/>
</dbReference>
<dbReference type="Gene3D" id="3.30.1070.10">
    <property type="entry name" value="Cell division topological specificity factor MinE"/>
    <property type="match status" value="1"/>
</dbReference>
<comment type="caution">
    <text evidence="4">The sequence shown here is derived from an EMBL/GenBank/DDBJ whole genome shotgun (WGS) entry which is preliminary data.</text>
</comment>
<dbReference type="InterPro" id="IPR036707">
    <property type="entry name" value="MinE_sf"/>
</dbReference>
<protein>
    <recommendedName>
        <fullName evidence="2">Cell division topological specificity factor</fullName>
    </recommendedName>
</protein>
<evidence type="ECO:0000256" key="1">
    <source>
        <dbReference type="ARBA" id="ARBA00008168"/>
    </source>
</evidence>
<comment type="function">
    <text evidence="3">Prevents the cell division inhibition by proteins MinC and MinD at internal division sites while permitting inhibition at polar sites. This ensures cell division at the proper site by restricting the formation of a division septum at the midpoint of the long axis of the cell.</text>
</comment>
<evidence type="ECO:0000313" key="5">
    <source>
        <dbReference type="Proteomes" id="UP000606463"/>
    </source>
</evidence>
<evidence type="ECO:0000256" key="3">
    <source>
        <dbReference type="ARBA" id="ARBA00025265"/>
    </source>
</evidence>
<dbReference type="InterPro" id="IPR005527">
    <property type="entry name" value="MinE"/>
</dbReference>
<keyword evidence="4" id="KW-0132">Cell division</keyword>
<evidence type="ECO:0000256" key="2">
    <source>
        <dbReference type="ARBA" id="ARBA00020112"/>
    </source>
</evidence>
<dbReference type="AlphaFoldDB" id="A0A9D0YPL4"/>
<evidence type="ECO:0000313" key="4">
    <source>
        <dbReference type="EMBL" id="HIP98341.1"/>
    </source>
</evidence>
<proteinExistence type="inferred from homology"/>
<reference evidence="4" key="1">
    <citation type="journal article" date="2020" name="ISME J.">
        <title>Gammaproteobacteria mediating utilization of methyl-, sulfur- and petroleum organic compounds in deep ocean hydrothermal plumes.</title>
        <authorList>
            <person name="Zhou Z."/>
            <person name="Liu Y."/>
            <person name="Pan J."/>
            <person name="Cron B.R."/>
            <person name="Toner B.M."/>
            <person name="Anantharaman K."/>
            <person name="Breier J.A."/>
            <person name="Dick G.J."/>
            <person name="Li M."/>
        </authorList>
    </citation>
    <scope>NUCLEOTIDE SEQUENCE</scope>
    <source>
        <strain evidence="4">SZUA-1501</strain>
    </source>
</reference>
<gene>
    <name evidence="4" type="primary">minE</name>
    <name evidence="4" type="ORF">EYH37_03105</name>
</gene>
<keyword evidence="4" id="KW-0131">Cell cycle</keyword>
<dbReference type="Proteomes" id="UP000606463">
    <property type="component" value="Unassembled WGS sequence"/>
</dbReference>
<dbReference type="Pfam" id="PF03776">
    <property type="entry name" value="MinE"/>
    <property type="match status" value="1"/>
</dbReference>
<sequence length="83" mass="9900">MGLFNFWKKKKNSSAQEAKKRLTMVLEYERKNLPPNFADRLKEDLITIFAKYNIFDISNIEVEIKRAESDTTEELWISIPFKE</sequence>
<accession>A0A9D0YPL4</accession>
<name>A0A9D0YPL4_AQUAO</name>
<dbReference type="NCBIfam" id="TIGR01215">
    <property type="entry name" value="minE"/>
    <property type="match status" value="1"/>
</dbReference>
<organism evidence="4 5">
    <name type="scientific">Aquifex aeolicus</name>
    <dbReference type="NCBI Taxonomy" id="63363"/>
    <lineage>
        <taxon>Bacteria</taxon>
        <taxon>Pseudomonadati</taxon>
        <taxon>Aquificota</taxon>
        <taxon>Aquificia</taxon>
        <taxon>Aquificales</taxon>
        <taxon>Aquificaceae</taxon>
        <taxon>Aquifex</taxon>
    </lineage>
</organism>
<dbReference type="SUPFAM" id="SSF55229">
    <property type="entry name" value="Cell division protein MinE topological specificity domain"/>
    <property type="match status" value="1"/>
</dbReference>